<dbReference type="RefSeq" id="XP_009519913.1">
    <property type="nucleotide sequence ID" value="XM_009521618.1"/>
</dbReference>
<feature type="region of interest" description="Disordered" evidence="1">
    <location>
        <begin position="1"/>
        <end position="23"/>
    </location>
</feature>
<keyword evidence="2" id="KW-0472">Membrane</keyword>
<keyword evidence="2" id="KW-0812">Transmembrane</keyword>
<dbReference type="GeneID" id="20655995"/>
<feature type="transmembrane region" description="Helical" evidence="2">
    <location>
        <begin position="268"/>
        <end position="290"/>
    </location>
</feature>
<gene>
    <name evidence="3" type="ORF">PHYSODRAFT_486283</name>
</gene>
<dbReference type="OMA" id="HYINTIR"/>
<keyword evidence="2" id="KW-1133">Transmembrane helix</keyword>
<protein>
    <submittedName>
        <fullName evidence="3">Uncharacterized protein</fullName>
    </submittedName>
</protein>
<dbReference type="EMBL" id="JH159152">
    <property type="protein sequence ID" value="EGZ24625.1"/>
    <property type="molecule type" value="Genomic_DNA"/>
</dbReference>
<evidence type="ECO:0000313" key="3">
    <source>
        <dbReference type="EMBL" id="EGZ24625.1"/>
    </source>
</evidence>
<accession>G4YZF0</accession>
<organism evidence="3 4">
    <name type="scientific">Phytophthora sojae (strain P6497)</name>
    <name type="common">Soybean stem and root rot agent</name>
    <name type="synonym">Phytophthora megasperma f. sp. glycines</name>
    <dbReference type="NCBI Taxonomy" id="1094619"/>
    <lineage>
        <taxon>Eukaryota</taxon>
        <taxon>Sar</taxon>
        <taxon>Stramenopiles</taxon>
        <taxon>Oomycota</taxon>
        <taxon>Peronosporomycetes</taxon>
        <taxon>Peronosporales</taxon>
        <taxon>Peronosporaceae</taxon>
        <taxon>Phytophthora</taxon>
    </lineage>
</organism>
<name>G4YZF0_PHYSP</name>
<evidence type="ECO:0000256" key="1">
    <source>
        <dbReference type="SAM" id="MobiDB-lite"/>
    </source>
</evidence>
<dbReference type="InParanoid" id="G4YZF0"/>
<sequence>MTVDPTLSESTDHDLCGGGKDSTSVDTAASGGATAAQWSLTDGDSNSLVFDTMGSWTSLPLTEQVVQLALDAVRYKANYARTVTSRLCLHYINSIRTRVSSGLIDYMISVDGCTSSEVVGTGRCDIYYCRPYVYELQITQKAIGSTAFLVHSIYQTVDQKTLAEMREEESNLDFSTFSAVTGTDANAAVIQQAETPIQDEQPLAWQGDNGGVLQGSVFFDDEEPIAWTNDVNNAWDSQPVIATARSITLRAEPSAAERATGSDPGATMVAVVGIAAVAVSTVAFVLALAISRFRARANAAKANALNQEYSPLRSTLNTAENTISMTSRDSIAAQTKSEVEKVEYFG</sequence>
<keyword evidence="4" id="KW-1185">Reference proteome</keyword>
<evidence type="ECO:0000313" key="4">
    <source>
        <dbReference type="Proteomes" id="UP000002640"/>
    </source>
</evidence>
<dbReference type="KEGG" id="psoj:PHYSODRAFT_486283"/>
<dbReference type="AlphaFoldDB" id="G4YZF0"/>
<dbReference type="Proteomes" id="UP000002640">
    <property type="component" value="Unassembled WGS sequence"/>
</dbReference>
<proteinExistence type="predicted"/>
<reference evidence="3 4" key="1">
    <citation type="journal article" date="2006" name="Science">
        <title>Phytophthora genome sequences uncover evolutionary origins and mechanisms of pathogenesis.</title>
        <authorList>
            <person name="Tyler B.M."/>
            <person name="Tripathy S."/>
            <person name="Zhang X."/>
            <person name="Dehal P."/>
            <person name="Jiang R.H."/>
            <person name="Aerts A."/>
            <person name="Arredondo F.D."/>
            <person name="Baxter L."/>
            <person name="Bensasson D."/>
            <person name="Beynon J.L."/>
            <person name="Chapman J."/>
            <person name="Damasceno C.M."/>
            <person name="Dorrance A.E."/>
            <person name="Dou D."/>
            <person name="Dickerman A.W."/>
            <person name="Dubchak I.L."/>
            <person name="Garbelotto M."/>
            <person name="Gijzen M."/>
            <person name="Gordon S.G."/>
            <person name="Govers F."/>
            <person name="Grunwald N.J."/>
            <person name="Huang W."/>
            <person name="Ivors K.L."/>
            <person name="Jones R.W."/>
            <person name="Kamoun S."/>
            <person name="Krampis K."/>
            <person name="Lamour K.H."/>
            <person name="Lee M.K."/>
            <person name="McDonald W.H."/>
            <person name="Medina M."/>
            <person name="Meijer H.J."/>
            <person name="Nordberg E.K."/>
            <person name="Maclean D.J."/>
            <person name="Ospina-Giraldo M.D."/>
            <person name="Morris P.F."/>
            <person name="Phuntumart V."/>
            <person name="Putnam N.H."/>
            <person name="Rash S."/>
            <person name="Rose J.K."/>
            <person name="Sakihama Y."/>
            <person name="Salamov A.A."/>
            <person name="Savidor A."/>
            <person name="Scheuring C.F."/>
            <person name="Smith B.M."/>
            <person name="Sobral B.W."/>
            <person name="Terry A."/>
            <person name="Torto-Alalibo T.A."/>
            <person name="Win J."/>
            <person name="Xu Z."/>
            <person name="Zhang H."/>
            <person name="Grigoriev I.V."/>
            <person name="Rokhsar D.S."/>
            <person name="Boore J.L."/>
        </authorList>
    </citation>
    <scope>NUCLEOTIDE SEQUENCE [LARGE SCALE GENOMIC DNA]</scope>
    <source>
        <strain evidence="3 4">P6497</strain>
    </source>
</reference>
<evidence type="ECO:0000256" key="2">
    <source>
        <dbReference type="SAM" id="Phobius"/>
    </source>
</evidence>